<dbReference type="PANTHER" id="PTHR20992:SF9">
    <property type="entry name" value="AT15442P-RELATED"/>
    <property type="match status" value="1"/>
</dbReference>
<organism evidence="2 3">
    <name type="scientific">Halomarina salina</name>
    <dbReference type="NCBI Taxonomy" id="1872699"/>
    <lineage>
        <taxon>Archaea</taxon>
        <taxon>Methanobacteriati</taxon>
        <taxon>Methanobacteriota</taxon>
        <taxon>Stenosarchaea group</taxon>
        <taxon>Halobacteria</taxon>
        <taxon>Halobacteriales</taxon>
        <taxon>Natronomonadaceae</taxon>
        <taxon>Halomarina</taxon>
    </lineage>
</organism>
<reference evidence="2 3" key="1">
    <citation type="journal article" date="2019" name="Int. J. Syst. Evol. Microbiol.">
        <title>The Global Catalogue of Microorganisms (GCM) 10K type strain sequencing project: providing services to taxonomists for standard genome sequencing and annotation.</title>
        <authorList>
            <consortium name="The Broad Institute Genomics Platform"/>
            <consortium name="The Broad Institute Genome Sequencing Center for Infectious Disease"/>
            <person name="Wu L."/>
            <person name="Ma J."/>
        </authorList>
    </citation>
    <scope>NUCLEOTIDE SEQUENCE [LARGE SCALE GENOMIC DNA]</scope>
    <source>
        <strain evidence="2 3">CGMCC 1.12543</strain>
    </source>
</reference>
<dbReference type="EMBL" id="JBHSQH010000001">
    <property type="protein sequence ID" value="MFC5972338.1"/>
    <property type="molecule type" value="Genomic_DNA"/>
</dbReference>
<keyword evidence="1" id="KW-0812">Transmembrane</keyword>
<dbReference type="RefSeq" id="WP_247415519.1">
    <property type="nucleotide sequence ID" value="NZ_JALLGW010000001.1"/>
</dbReference>
<feature type="transmembrane region" description="Helical" evidence="1">
    <location>
        <begin position="116"/>
        <end position="135"/>
    </location>
</feature>
<dbReference type="Pfam" id="PF04087">
    <property type="entry name" value="DUF389"/>
    <property type="match status" value="1"/>
</dbReference>
<feature type="transmembrane region" description="Helical" evidence="1">
    <location>
        <begin position="245"/>
        <end position="267"/>
    </location>
</feature>
<keyword evidence="1" id="KW-0472">Membrane</keyword>
<evidence type="ECO:0000256" key="1">
    <source>
        <dbReference type="SAM" id="Phobius"/>
    </source>
</evidence>
<keyword evidence="1" id="KW-1133">Transmembrane helix</keyword>
<accession>A0ABD5RPJ1</accession>
<feature type="transmembrane region" description="Helical" evidence="1">
    <location>
        <begin position="141"/>
        <end position="164"/>
    </location>
</feature>
<dbReference type="AlphaFoldDB" id="A0ABD5RPJ1"/>
<protein>
    <submittedName>
        <fullName evidence="2">DUF389 domain-containing protein</fullName>
    </submittedName>
</protein>
<feature type="transmembrane region" description="Helical" evidence="1">
    <location>
        <begin position="273"/>
        <end position="301"/>
    </location>
</feature>
<dbReference type="InterPro" id="IPR005240">
    <property type="entry name" value="DUF389"/>
</dbReference>
<keyword evidence="3" id="KW-1185">Reference proteome</keyword>
<proteinExistence type="predicted"/>
<evidence type="ECO:0000313" key="2">
    <source>
        <dbReference type="EMBL" id="MFC5972338.1"/>
    </source>
</evidence>
<feature type="transmembrane region" description="Helical" evidence="1">
    <location>
        <begin position="216"/>
        <end position="238"/>
    </location>
</feature>
<feature type="transmembrane region" description="Helical" evidence="1">
    <location>
        <begin position="176"/>
        <end position="196"/>
    </location>
</feature>
<gene>
    <name evidence="2" type="ORF">ACFPYI_13435</name>
</gene>
<feature type="transmembrane region" description="Helical" evidence="1">
    <location>
        <begin position="313"/>
        <end position="333"/>
    </location>
</feature>
<dbReference type="PANTHER" id="PTHR20992">
    <property type="entry name" value="AT15442P-RELATED"/>
    <property type="match status" value="1"/>
</dbReference>
<name>A0ABD5RPJ1_9EURY</name>
<comment type="caution">
    <text evidence="2">The sequence shown here is derived from an EMBL/GenBank/DDBJ whole genome shotgun (WGS) entry which is preliminary data.</text>
</comment>
<sequence length="444" mass="45565">MRLVRVLVPEAEYAPVADDLRAEGFEVVTSRAYDDAGETTGSWLLELPVPNAAVGKVFEIVEETDVSEEVYTVVLEAEAVATPKSDELRDRYSGDYAPLTWAELRAKAQDLTADRYSYVGMMVLSAIIATAALLMDSPAVLVGSMVIAPLVSPVITASVGALTADREMLTASLVRQVGGVAVAVLAATLVSFAFRFGPVAPAPLDVSGIELVGLRMSPGVLALVVGAASGAAAAFAFVTRGTTELVGVMIAAALVPAAAATGVGIAWGSYTLAFGTMALLFVTLVLINGCMAGTLVVLGYWPLGDVEVLSWRPAAVVVGACLLVALATVAGVGGHVGYATGAKAAVGDVVERPAYAEVKVLSTSAQYAATPASEPRNVSVVLSRPASSQVNGSHLAGALSEHITAETGQPTTVDVRFHEYYRSRGATATNSTGPTAATLPIQAT</sequence>
<evidence type="ECO:0000313" key="3">
    <source>
        <dbReference type="Proteomes" id="UP001596099"/>
    </source>
</evidence>
<dbReference type="Proteomes" id="UP001596099">
    <property type="component" value="Unassembled WGS sequence"/>
</dbReference>